<feature type="region of interest" description="Disordered" evidence="1">
    <location>
        <begin position="36"/>
        <end position="64"/>
    </location>
</feature>
<keyword evidence="3" id="KW-1185">Reference proteome</keyword>
<gene>
    <name evidence="2" type="ORF">KP509_36G008700</name>
</gene>
<protein>
    <submittedName>
        <fullName evidence="2">Uncharacterized protein</fullName>
    </submittedName>
</protein>
<dbReference type="EMBL" id="CM035441">
    <property type="protein sequence ID" value="KAH7280676.1"/>
    <property type="molecule type" value="Genomic_DNA"/>
</dbReference>
<comment type="caution">
    <text evidence="2">The sequence shown here is derived from an EMBL/GenBank/DDBJ whole genome shotgun (WGS) entry which is preliminary data.</text>
</comment>
<organism evidence="2 3">
    <name type="scientific">Ceratopteris richardii</name>
    <name type="common">Triangle waterfern</name>
    <dbReference type="NCBI Taxonomy" id="49495"/>
    <lineage>
        <taxon>Eukaryota</taxon>
        <taxon>Viridiplantae</taxon>
        <taxon>Streptophyta</taxon>
        <taxon>Embryophyta</taxon>
        <taxon>Tracheophyta</taxon>
        <taxon>Polypodiopsida</taxon>
        <taxon>Polypodiidae</taxon>
        <taxon>Polypodiales</taxon>
        <taxon>Pteridineae</taxon>
        <taxon>Pteridaceae</taxon>
        <taxon>Parkerioideae</taxon>
        <taxon>Ceratopteris</taxon>
    </lineage>
</organism>
<evidence type="ECO:0000256" key="1">
    <source>
        <dbReference type="SAM" id="MobiDB-lite"/>
    </source>
</evidence>
<dbReference type="AlphaFoldDB" id="A0A8T2QAI6"/>
<proteinExistence type="predicted"/>
<evidence type="ECO:0000313" key="2">
    <source>
        <dbReference type="EMBL" id="KAH7280676.1"/>
    </source>
</evidence>
<feature type="region of interest" description="Disordered" evidence="1">
    <location>
        <begin position="1"/>
        <end position="21"/>
    </location>
</feature>
<accession>A0A8T2QAI6</accession>
<sequence length="114" mass="13077">MHWHHFLYGNKAESGEEREKESYPYQCTCTIFSMGTRQKAEKRERKRARERERERKKERASVPASAAVGSCRLLKIQAKNPSQRALSVTKIVLRSQAAKNGGRTLFALVTLLDL</sequence>
<feature type="compositionally biased region" description="Basic and acidic residues" evidence="1">
    <location>
        <begin position="38"/>
        <end position="60"/>
    </location>
</feature>
<dbReference type="Proteomes" id="UP000825935">
    <property type="component" value="Chromosome 36"/>
</dbReference>
<evidence type="ECO:0000313" key="3">
    <source>
        <dbReference type="Proteomes" id="UP000825935"/>
    </source>
</evidence>
<name>A0A8T2QAI6_CERRI</name>
<reference evidence="2" key="1">
    <citation type="submission" date="2021-08" db="EMBL/GenBank/DDBJ databases">
        <title>WGS assembly of Ceratopteris richardii.</title>
        <authorList>
            <person name="Marchant D.B."/>
            <person name="Chen G."/>
            <person name="Jenkins J."/>
            <person name="Shu S."/>
            <person name="Leebens-Mack J."/>
            <person name="Grimwood J."/>
            <person name="Schmutz J."/>
            <person name="Soltis P."/>
            <person name="Soltis D."/>
            <person name="Chen Z.-H."/>
        </authorList>
    </citation>
    <scope>NUCLEOTIDE SEQUENCE</scope>
    <source>
        <strain evidence="2">Whitten #5841</strain>
        <tissue evidence="2">Leaf</tissue>
    </source>
</reference>